<evidence type="ECO:0000259" key="6">
    <source>
        <dbReference type="SMART" id="SM00062"/>
    </source>
</evidence>
<keyword evidence="8" id="KW-1185">Reference proteome</keyword>
<dbReference type="CDD" id="cd13620">
    <property type="entry name" value="PBP2_GltS"/>
    <property type="match status" value="1"/>
</dbReference>
<sequence length="288" mass="30453">MTLKKSLVLILTLVVVFTLAACGGNNKGNNSSSNASESPAASADNGAAEATGKLADIKKAGKIVLGTSAEYAPYEFHKNVDGKDTIVGFDIEIAKEVAKDLGVELEIKDMDFGNLLAELKLGKIDFVIAGMTPDEERSKAVDFSKIYYDAKQAVLVRAADKDKFMTMADLEGKAIGVQMGSTQEKIGQGIKGAKLKSLGKTTDLVLELKSKKVDALIAEAPVAQGYANTNKDLALTAIAPEYEAGGSAVAVNKGEADLLAAIQKTLDHLIADKKIDQWVSEMTQVAEQ</sequence>
<proteinExistence type="inferred from homology"/>
<dbReference type="Gene3D" id="3.40.190.10">
    <property type="entry name" value="Periplasmic binding protein-like II"/>
    <property type="match status" value="2"/>
</dbReference>
<feature type="chain" id="PRO_5045633228" evidence="5">
    <location>
        <begin position="21"/>
        <end position="288"/>
    </location>
</feature>
<evidence type="ECO:0000256" key="2">
    <source>
        <dbReference type="ARBA" id="ARBA00010333"/>
    </source>
</evidence>
<feature type="domain" description="Solute-binding protein family 3/N-terminal" evidence="6">
    <location>
        <begin position="62"/>
        <end position="282"/>
    </location>
</feature>
<dbReference type="EMBL" id="BSSQ01000002">
    <property type="protein sequence ID" value="GLX66368.1"/>
    <property type="molecule type" value="Genomic_DNA"/>
</dbReference>
<dbReference type="RefSeq" id="WP_284237061.1">
    <property type="nucleotide sequence ID" value="NZ_BSSQ01000002.1"/>
</dbReference>
<evidence type="ECO:0000256" key="3">
    <source>
        <dbReference type="ARBA" id="ARBA00022729"/>
    </source>
</evidence>
<dbReference type="Pfam" id="PF00497">
    <property type="entry name" value="SBP_bac_3"/>
    <property type="match status" value="1"/>
</dbReference>
<evidence type="ECO:0000313" key="8">
    <source>
        <dbReference type="Proteomes" id="UP001157114"/>
    </source>
</evidence>
<comment type="caution">
    <text evidence="7">The sequence shown here is derived from an EMBL/GenBank/DDBJ whole genome shotgun (WGS) entry which is preliminary data.</text>
</comment>
<dbReference type="SMART" id="SM00062">
    <property type="entry name" value="PBPb"/>
    <property type="match status" value="1"/>
</dbReference>
<dbReference type="InterPro" id="IPR018313">
    <property type="entry name" value="SBP_3_CS"/>
</dbReference>
<dbReference type="PROSITE" id="PS01039">
    <property type="entry name" value="SBP_BACTERIAL_3"/>
    <property type="match status" value="1"/>
</dbReference>
<dbReference type="Proteomes" id="UP001157114">
    <property type="component" value="Unassembled WGS sequence"/>
</dbReference>
<dbReference type="PANTHER" id="PTHR35936:SF17">
    <property type="entry name" value="ARGININE-BINDING EXTRACELLULAR PROTEIN ARTP"/>
    <property type="match status" value="1"/>
</dbReference>
<dbReference type="PANTHER" id="PTHR35936">
    <property type="entry name" value="MEMBRANE-BOUND LYTIC MUREIN TRANSGLYCOSYLASE F"/>
    <property type="match status" value="1"/>
</dbReference>
<accession>A0ABQ6G7Z2</accession>
<evidence type="ECO:0000256" key="4">
    <source>
        <dbReference type="RuleBase" id="RU003744"/>
    </source>
</evidence>
<organism evidence="7 8">
    <name type="scientific">Paenibacillus glycanilyticus</name>
    <dbReference type="NCBI Taxonomy" id="126569"/>
    <lineage>
        <taxon>Bacteria</taxon>
        <taxon>Bacillati</taxon>
        <taxon>Bacillota</taxon>
        <taxon>Bacilli</taxon>
        <taxon>Bacillales</taxon>
        <taxon>Paenibacillaceae</taxon>
        <taxon>Paenibacillus</taxon>
    </lineage>
</organism>
<dbReference type="PROSITE" id="PS51257">
    <property type="entry name" value="PROKAR_LIPOPROTEIN"/>
    <property type="match status" value="1"/>
</dbReference>
<evidence type="ECO:0000256" key="1">
    <source>
        <dbReference type="ARBA" id="ARBA00004196"/>
    </source>
</evidence>
<evidence type="ECO:0000313" key="7">
    <source>
        <dbReference type="EMBL" id="GLX66368.1"/>
    </source>
</evidence>
<dbReference type="InterPro" id="IPR001638">
    <property type="entry name" value="Solute-binding_3/MltF_N"/>
</dbReference>
<reference evidence="7 8" key="1">
    <citation type="submission" date="2023-03" db="EMBL/GenBank/DDBJ databases">
        <title>Draft genome sequence of the bacteria which degrade cell wall of Tricholomamatutake.</title>
        <authorList>
            <person name="Konishi Y."/>
            <person name="Fukuta Y."/>
            <person name="Shirasaka N."/>
        </authorList>
    </citation>
    <scope>NUCLEOTIDE SEQUENCE [LARGE SCALE GENOMIC DNA]</scope>
    <source>
        <strain evidence="8">mu1</strain>
    </source>
</reference>
<evidence type="ECO:0000256" key="5">
    <source>
        <dbReference type="SAM" id="SignalP"/>
    </source>
</evidence>
<gene>
    <name evidence="7" type="ORF">MU1_07120</name>
</gene>
<dbReference type="SUPFAM" id="SSF53850">
    <property type="entry name" value="Periplasmic binding protein-like II"/>
    <property type="match status" value="1"/>
</dbReference>
<comment type="similarity">
    <text evidence="2 4">Belongs to the bacterial solute-binding protein 3 family.</text>
</comment>
<name>A0ABQ6G7Z2_9BACL</name>
<comment type="subcellular location">
    <subcellularLocation>
        <location evidence="1">Cell envelope</location>
    </subcellularLocation>
</comment>
<feature type="signal peptide" evidence="5">
    <location>
        <begin position="1"/>
        <end position="20"/>
    </location>
</feature>
<keyword evidence="3 5" id="KW-0732">Signal</keyword>
<protein>
    <submittedName>
        <fullName evidence="7">Amino acid ABC transporter</fullName>
    </submittedName>
</protein>